<keyword evidence="7" id="KW-0732">Signal</keyword>
<keyword evidence="14" id="KW-1185">Reference proteome</keyword>
<gene>
    <name evidence="13" type="ORF">ANCDUO_27339</name>
</gene>
<reference evidence="13 14" key="1">
    <citation type="submission" date="2013-12" db="EMBL/GenBank/DDBJ databases">
        <title>Draft genome of the parsitic nematode Ancylostoma duodenale.</title>
        <authorList>
            <person name="Mitreva M."/>
        </authorList>
    </citation>
    <scope>NUCLEOTIDE SEQUENCE [LARGE SCALE GENOMIC DNA]</scope>
    <source>
        <strain evidence="13 14">Zhejiang</strain>
    </source>
</reference>
<dbReference type="PANTHER" id="PTHR21049">
    <property type="entry name" value="RIBOPHORIN I"/>
    <property type="match status" value="1"/>
</dbReference>
<comment type="pathway">
    <text evidence="3">Protein modification; protein glycosylation.</text>
</comment>
<protein>
    <recommendedName>
        <fullName evidence="5">Dolichyl-diphosphooligosaccharide--protein glycosyltransferase subunit 1</fullName>
    </recommendedName>
    <alternativeName>
        <fullName evidence="11">Ribophorin I</fullName>
    </alternativeName>
</protein>
<organism evidence="13 14">
    <name type="scientific">Ancylostoma duodenale</name>
    <dbReference type="NCBI Taxonomy" id="51022"/>
    <lineage>
        <taxon>Eukaryota</taxon>
        <taxon>Metazoa</taxon>
        <taxon>Ecdysozoa</taxon>
        <taxon>Nematoda</taxon>
        <taxon>Chromadorea</taxon>
        <taxon>Rhabditida</taxon>
        <taxon>Rhabditina</taxon>
        <taxon>Rhabditomorpha</taxon>
        <taxon>Strongyloidea</taxon>
        <taxon>Ancylostomatidae</taxon>
        <taxon>Ancylostomatinae</taxon>
        <taxon>Ancylostoma</taxon>
    </lineage>
</organism>
<name>A0A0C2F6Q8_9BILA</name>
<evidence type="ECO:0000256" key="5">
    <source>
        <dbReference type="ARBA" id="ARBA00017611"/>
    </source>
</evidence>
<accession>A0A0C2F6Q8</accession>
<evidence type="ECO:0000256" key="6">
    <source>
        <dbReference type="ARBA" id="ARBA00022692"/>
    </source>
</evidence>
<comment type="function">
    <text evidence="1">Subunit of the oligosaccharyl transferase (OST) complex that catalyzes the initial transfer of a defined glycan (Glc(3)Man(9)GlcNAc(2) in eukaryotes) from the lipid carrier dolichol-pyrophosphate to an asparagine residue within an Asn-X-Ser/Thr consensus motif in nascent polypeptide chains, the first step in protein N-glycosylation. N-glycosylation occurs cotranslationally and the complex associates with the Sec61 complex at the channel-forming translocon complex that mediates protein translocation across the endoplasmic reticulum (ER). All subunits are required for a maximal enzyme activity.</text>
</comment>
<comment type="subcellular location">
    <subcellularLocation>
        <location evidence="2">Endoplasmic reticulum membrane</location>
        <topology evidence="2">Single-pass type I membrane protein</topology>
    </subcellularLocation>
</comment>
<feature type="non-terminal residue" evidence="13">
    <location>
        <position position="88"/>
    </location>
</feature>
<evidence type="ECO:0000256" key="10">
    <source>
        <dbReference type="ARBA" id="ARBA00023136"/>
    </source>
</evidence>
<proteinExistence type="inferred from homology"/>
<evidence type="ECO:0000313" key="14">
    <source>
        <dbReference type="Proteomes" id="UP000054047"/>
    </source>
</evidence>
<dbReference type="AlphaFoldDB" id="A0A0C2F6Q8"/>
<evidence type="ECO:0000256" key="3">
    <source>
        <dbReference type="ARBA" id="ARBA00004922"/>
    </source>
</evidence>
<evidence type="ECO:0000313" key="13">
    <source>
        <dbReference type="EMBL" id="KIH42674.1"/>
    </source>
</evidence>
<keyword evidence="10 12" id="KW-0472">Membrane</keyword>
<sequence>LFYEFEFSQMIREPLLATAFFFALFTVVIIYVRFDFTIVADPAREARERIQGKVSSLAQLVDKKNRTFSQFLNAVSQYKSSRDVTALQ</sequence>
<keyword evidence="6 12" id="KW-0812">Transmembrane</keyword>
<evidence type="ECO:0000256" key="12">
    <source>
        <dbReference type="SAM" id="Phobius"/>
    </source>
</evidence>
<dbReference type="GO" id="GO:0008250">
    <property type="term" value="C:oligosaccharyltransferase complex"/>
    <property type="evidence" value="ECO:0007669"/>
    <property type="project" value="TreeGrafter"/>
</dbReference>
<evidence type="ECO:0000256" key="7">
    <source>
        <dbReference type="ARBA" id="ARBA00022729"/>
    </source>
</evidence>
<dbReference type="PANTHER" id="PTHR21049:SF0">
    <property type="entry name" value="DOLICHYL-DIPHOSPHOOLIGOSACCHARIDE--PROTEIN GLYCOSYLTRANSFERASE SUBUNIT 1"/>
    <property type="match status" value="1"/>
</dbReference>
<evidence type="ECO:0000256" key="9">
    <source>
        <dbReference type="ARBA" id="ARBA00022989"/>
    </source>
</evidence>
<dbReference type="GO" id="GO:0018279">
    <property type="term" value="P:protein N-linked glycosylation via asparagine"/>
    <property type="evidence" value="ECO:0007669"/>
    <property type="project" value="TreeGrafter"/>
</dbReference>
<evidence type="ECO:0000256" key="2">
    <source>
        <dbReference type="ARBA" id="ARBA00004115"/>
    </source>
</evidence>
<feature type="transmembrane region" description="Helical" evidence="12">
    <location>
        <begin position="15"/>
        <end position="34"/>
    </location>
</feature>
<comment type="similarity">
    <text evidence="4">Belongs to the OST1 family.</text>
</comment>
<dbReference type="InterPro" id="IPR007676">
    <property type="entry name" value="Ribophorin_I"/>
</dbReference>
<dbReference type="UniPathway" id="UPA00378"/>
<keyword evidence="8" id="KW-0256">Endoplasmic reticulum</keyword>
<evidence type="ECO:0000256" key="1">
    <source>
        <dbReference type="ARBA" id="ARBA00002791"/>
    </source>
</evidence>
<dbReference type="OrthoDB" id="310030at2759"/>
<evidence type="ECO:0000256" key="8">
    <source>
        <dbReference type="ARBA" id="ARBA00022824"/>
    </source>
</evidence>
<evidence type="ECO:0000256" key="4">
    <source>
        <dbReference type="ARBA" id="ARBA00008905"/>
    </source>
</evidence>
<dbReference type="Proteomes" id="UP000054047">
    <property type="component" value="Unassembled WGS sequence"/>
</dbReference>
<feature type="non-terminal residue" evidence="13">
    <location>
        <position position="1"/>
    </location>
</feature>
<dbReference type="EMBL" id="KN793920">
    <property type="protein sequence ID" value="KIH42674.1"/>
    <property type="molecule type" value="Genomic_DNA"/>
</dbReference>
<evidence type="ECO:0000256" key="11">
    <source>
        <dbReference type="ARBA" id="ARBA00029913"/>
    </source>
</evidence>
<keyword evidence="9 12" id="KW-1133">Transmembrane helix</keyword>